<dbReference type="Proteomes" id="UP000593567">
    <property type="component" value="Unassembled WGS sequence"/>
</dbReference>
<keyword evidence="2" id="KW-1185">Reference proteome</keyword>
<dbReference type="AlphaFoldDB" id="A0A7J7J9X1"/>
<accession>A0A7J7J9X1</accession>
<protein>
    <submittedName>
        <fullName evidence="1">Uncharacterized protein</fullName>
    </submittedName>
</protein>
<dbReference type="PROSITE" id="PS51257">
    <property type="entry name" value="PROKAR_LIPOPROTEIN"/>
    <property type="match status" value="1"/>
</dbReference>
<gene>
    <name evidence="1" type="ORF">EB796_018905</name>
</gene>
<reference evidence="1" key="1">
    <citation type="submission" date="2020-06" db="EMBL/GenBank/DDBJ databases">
        <title>Draft genome of Bugula neritina, a colonial animal packing powerful symbionts and potential medicines.</title>
        <authorList>
            <person name="Rayko M."/>
        </authorList>
    </citation>
    <scope>NUCLEOTIDE SEQUENCE [LARGE SCALE GENOMIC DNA]</scope>
    <source>
        <strain evidence="1">Kwan_BN1</strain>
    </source>
</reference>
<evidence type="ECO:0000313" key="1">
    <source>
        <dbReference type="EMBL" id="KAF6022803.1"/>
    </source>
</evidence>
<comment type="caution">
    <text evidence="1">The sequence shown here is derived from an EMBL/GenBank/DDBJ whole genome shotgun (WGS) entry which is preliminary data.</text>
</comment>
<proteinExistence type="predicted"/>
<organism evidence="1 2">
    <name type="scientific">Bugula neritina</name>
    <name type="common">Brown bryozoan</name>
    <name type="synonym">Sertularia neritina</name>
    <dbReference type="NCBI Taxonomy" id="10212"/>
    <lineage>
        <taxon>Eukaryota</taxon>
        <taxon>Metazoa</taxon>
        <taxon>Spiralia</taxon>
        <taxon>Lophotrochozoa</taxon>
        <taxon>Bryozoa</taxon>
        <taxon>Gymnolaemata</taxon>
        <taxon>Cheilostomatida</taxon>
        <taxon>Flustrina</taxon>
        <taxon>Buguloidea</taxon>
        <taxon>Bugulidae</taxon>
        <taxon>Bugula</taxon>
    </lineage>
</organism>
<evidence type="ECO:0000313" key="2">
    <source>
        <dbReference type="Proteomes" id="UP000593567"/>
    </source>
</evidence>
<dbReference type="EMBL" id="VXIV02002805">
    <property type="protein sequence ID" value="KAF6022803.1"/>
    <property type="molecule type" value="Genomic_DNA"/>
</dbReference>
<name>A0A7J7J9X1_BUGNE</name>
<sequence>MFCKSKYFDSAALLSTFLSTILVLHVFSGSCFSVAQSESVTNNNNELSTVQPNLTQSSTGLVCRCEGNQAKGEYCDADNTCRARNGEVVVCYSLAVLNANDNTQVLYNKGCVLIYIILKICDKIKQLGNFK</sequence>